<dbReference type="Proteomes" id="UP000295129">
    <property type="component" value="Unassembled WGS sequence"/>
</dbReference>
<sequence length="633" mass="69885">MSVIPGEVFGFLRHSIDAHTLGISYVARLIEASGHGCVIGDRAIVELVGDMNAESSSAGLYGWVKLHRISRLGFSFRLDPHMARDTFGRLYHLLHSQHAFADQGGQLRAIYFAGLPEACALVRREFGERVQTFEGDESPAETLARLGIPEERMPAFLQLESTYDNERMRFAREVLEPATHLGVGPVDRSGGQNFGTRSEHLLDRVDHGKRAGLPPLMRVHVGPFGTPRETAVAEFLQWSKRLAAGGLLDILSIGTSQLTQSNFGEEWGDRPNGGGVPINSEEEYTRVWDAARPMLVRTYAGTRHVRRLAEMHERTLNIAWHALSLWWFCQIDGRGENTVHQNLTEHLEAIRSIAASGKPLEANVPHHFAFRGADDISYVLSAYLAARTAKRLGIRSFVLQNMLNTPKYTSGLSDLAKSRAMLRLVRTLEDKDFRVILQPRAGLDYFSPNLDRARVQLAASALMMDDIEPDQPESPPIIHVVSYSEAAYLADPPVIEDSIRIVRGALDAYRGARKAGQAPVFGFDLHVEGRAQQLLAGAQSVLAVIEREIADPYTVDGLYRIFAAGFLPVPYLWEGKDEFRFATAWETALVDGGVSVVDARGVPVPPAERAELAASRLPRVFPPLAGSLLQGLP</sequence>
<dbReference type="GO" id="GO:0031419">
    <property type="term" value="F:cobalamin binding"/>
    <property type="evidence" value="ECO:0007669"/>
    <property type="project" value="InterPro"/>
</dbReference>
<proteinExistence type="predicted"/>
<accession>A0A4R6DTM0</accession>
<dbReference type="GO" id="GO:0003824">
    <property type="term" value="F:catalytic activity"/>
    <property type="evidence" value="ECO:0007669"/>
    <property type="project" value="InterPro"/>
</dbReference>
<dbReference type="EMBL" id="SNVV01000015">
    <property type="protein sequence ID" value="TDN48393.1"/>
    <property type="molecule type" value="Genomic_DNA"/>
</dbReference>
<dbReference type="SUPFAM" id="SSF51703">
    <property type="entry name" value="Cobalamin (vitamin B12)-dependent enzymes"/>
    <property type="match status" value="1"/>
</dbReference>
<evidence type="ECO:0000313" key="1">
    <source>
        <dbReference type="EMBL" id="TDN48393.1"/>
    </source>
</evidence>
<keyword evidence="2" id="KW-1185">Reference proteome</keyword>
<dbReference type="InterPro" id="IPR016176">
    <property type="entry name" value="Cbl-dep_enz_cat"/>
</dbReference>
<dbReference type="Gene3D" id="3.20.20.240">
    <property type="entry name" value="Methylmalonyl-CoA mutase"/>
    <property type="match status" value="1"/>
</dbReference>
<gene>
    <name evidence="1" type="ORF">C7389_11559</name>
</gene>
<comment type="caution">
    <text evidence="1">The sequence shown here is derived from an EMBL/GenBank/DDBJ whole genome shotgun (WGS) entry which is preliminary data.</text>
</comment>
<organism evidence="1 2">
    <name type="scientific">Azoarcus indigens</name>
    <dbReference type="NCBI Taxonomy" id="29545"/>
    <lineage>
        <taxon>Bacteria</taxon>
        <taxon>Pseudomonadati</taxon>
        <taxon>Pseudomonadota</taxon>
        <taxon>Betaproteobacteria</taxon>
        <taxon>Rhodocyclales</taxon>
        <taxon>Zoogloeaceae</taxon>
        <taxon>Azoarcus</taxon>
    </lineage>
</organism>
<evidence type="ECO:0008006" key="3">
    <source>
        <dbReference type="Google" id="ProtNLM"/>
    </source>
</evidence>
<dbReference type="RefSeq" id="WP_211168234.1">
    <property type="nucleotide sequence ID" value="NZ_SNVV01000015.1"/>
</dbReference>
<evidence type="ECO:0000313" key="2">
    <source>
        <dbReference type="Proteomes" id="UP000295129"/>
    </source>
</evidence>
<protein>
    <recommendedName>
        <fullName evidence="3">Cobalamin-binding protein</fullName>
    </recommendedName>
</protein>
<name>A0A4R6DTM0_9RHOO</name>
<dbReference type="AlphaFoldDB" id="A0A4R6DTM0"/>
<reference evidence="1 2" key="1">
    <citation type="submission" date="2019-03" db="EMBL/GenBank/DDBJ databases">
        <title>Genomic Encyclopedia of Type Strains, Phase IV (KMG-IV): sequencing the most valuable type-strain genomes for metagenomic binning, comparative biology and taxonomic classification.</title>
        <authorList>
            <person name="Goeker M."/>
        </authorList>
    </citation>
    <scope>NUCLEOTIDE SEQUENCE [LARGE SCALE GENOMIC DNA]</scope>
    <source>
        <strain evidence="1 2">DSM 12121</strain>
    </source>
</reference>